<dbReference type="PANTHER" id="PTHR42912">
    <property type="entry name" value="METHYLTRANSFERASE"/>
    <property type="match status" value="1"/>
</dbReference>
<accession>A0A1I3H023</accession>
<dbReference type="SUPFAM" id="SSF53335">
    <property type="entry name" value="S-adenosyl-L-methionine-dependent methyltransferases"/>
    <property type="match status" value="1"/>
</dbReference>
<dbReference type="Gene3D" id="3.40.50.150">
    <property type="entry name" value="Vaccinia Virus protein VP39"/>
    <property type="match status" value="1"/>
</dbReference>
<organism evidence="2 3">
    <name type="scientific">Planctomicrobium piriforme</name>
    <dbReference type="NCBI Taxonomy" id="1576369"/>
    <lineage>
        <taxon>Bacteria</taxon>
        <taxon>Pseudomonadati</taxon>
        <taxon>Planctomycetota</taxon>
        <taxon>Planctomycetia</taxon>
        <taxon>Planctomycetales</taxon>
        <taxon>Planctomycetaceae</taxon>
        <taxon>Planctomicrobium</taxon>
    </lineage>
</organism>
<evidence type="ECO:0000313" key="3">
    <source>
        <dbReference type="Proteomes" id="UP000199518"/>
    </source>
</evidence>
<keyword evidence="2" id="KW-0808">Transferase</keyword>
<dbReference type="EMBL" id="FOQD01000007">
    <property type="protein sequence ID" value="SFI28991.1"/>
    <property type="molecule type" value="Genomic_DNA"/>
</dbReference>
<dbReference type="GO" id="GO:0032259">
    <property type="term" value="P:methylation"/>
    <property type="evidence" value="ECO:0007669"/>
    <property type="project" value="UniProtKB-KW"/>
</dbReference>
<evidence type="ECO:0000259" key="1">
    <source>
        <dbReference type="Pfam" id="PF08241"/>
    </source>
</evidence>
<gene>
    <name evidence="2" type="ORF">SAMN05421753_107196</name>
</gene>
<dbReference type="Proteomes" id="UP000199518">
    <property type="component" value="Unassembled WGS sequence"/>
</dbReference>
<dbReference type="GO" id="GO:0008757">
    <property type="term" value="F:S-adenosylmethionine-dependent methyltransferase activity"/>
    <property type="evidence" value="ECO:0007669"/>
    <property type="project" value="InterPro"/>
</dbReference>
<sequence length="262" mass="29003">MADRSIVSQPDRAQQSRELERDYFDSLVTAAGDFNPFTDAGWRLLRRRFEELVAIRSVSMLDIGCGTGQSRQIYTNVLANYTGVDLSPVAIAAARTAFPSDDWLVADACQLPYPDEHFDLVAFSSVLHHIEEFPAAVKEAARVVKPGGTVFAYDPNVWHPAFALLRHPRSPLYFPQGVSPQERPLAPRRLADAFRAAGLIDIRQRCLSGIGYRHVAPRALHSFVSAFNLFDGAWELSGLGRWFGSFVLTAGTRPVPTTGDRS</sequence>
<keyword evidence="2" id="KW-0489">Methyltransferase</keyword>
<dbReference type="InterPro" id="IPR050508">
    <property type="entry name" value="Methyltransf_Superfamily"/>
</dbReference>
<protein>
    <submittedName>
        <fullName evidence="2">Ubiquinone/menaquinone biosynthesis C-methylase UbiE</fullName>
    </submittedName>
</protein>
<dbReference type="CDD" id="cd02440">
    <property type="entry name" value="AdoMet_MTases"/>
    <property type="match status" value="1"/>
</dbReference>
<keyword evidence="2" id="KW-0830">Ubiquinone</keyword>
<dbReference type="AlphaFoldDB" id="A0A1I3H023"/>
<reference evidence="3" key="1">
    <citation type="submission" date="2016-10" db="EMBL/GenBank/DDBJ databases">
        <authorList>
            <person name="Varghese N."/>
            <person name="Submissions S."/>
        </authorList>
    </citation>
    <scope>NUCLEOTIDE SEQUENCE [LARGE SCALE GENOMIC DNA]</scope>
    <source>
        <strain evidence="3">DSM 26348</strain>
    </source>
</reference>
<dbReference type="STRING" id="1576369.SAMN05421753_107196"/>
<dbReference type="RefSeq" id="WP_092050098.1">
    <property type="nucleotide sequence ID" value="NZ_FOQD01000007.1"/>
</dbReference>
<proteinExistence type="predicted"/>
<dbReference type="OrthoDB" id="9778766at2"/>
<dbReference type="InterPro" id="IPR013216">
    <property type="entry name" value="Methyltransf_11"/>
</dbReference>
<name>A0A1I3H023_9PLAN</name>
<dbReference type="Pfam" id="PF08241">
    <property type="entry name" value="Methyltransf_11"/>
    <property type="match status" value="1"/>
</dbReference>
<dbReference type="InterPro" id="IPR029063">
    <property type="entry name" value="SAM-dependent_MTases_sf"/>
</dbReference>
<dbReference type="PANTHER" id="PTHR42912:SF45">
    <property type="entry name" value="23S RRNA (GUANINE(745)-N(1))-METHYLTRANSFERASE"/>
    <property type="match status" value="1"/>
</dbReference>
<keyword evidence="3" id="KW-1185">Reference proteome</keyword>
<feature type="domain" description="Methyltransferase type 11" evidence="1">
    <location>
        <begin position="61"/>
        <end position="151"/>
    </location>
</feature>
<evidence type="ECO:0000313" key="2">
    <source>
        <dbReference type="EMBL" id="SFI28991.1"/>
    </source>
</evidence>